<sequence>MSRKNLSQVEARRLGEERESWCAVERQKEQDWCRRERQHNPDQFSSCVFKSSISHEPRCTFQVHAPTHKERKHFQQQYTCQWKA</sequence>
<accession>A0AAN8PPP9</accession>
<gene>
    <name evidence="1" type="ORF">SNE40_009108</name>
</gene>
<reference evidence="1 2" key="1">
    <citation type="submission" date="2024-01" db="EMBL/GenBank/DDBJ databases">
        <title>The genome of the rayed Mediterranean limpet Patella caerulea (Linnaeus, 1758).</title>
        <authorList>
            <person name="Anh-Thu Weber A."/>
            <person name="Halstead-Nussloch G."/>
        </authorList>
    </citation>
    <scope>NUCLEOTIDE SEQUENCE [LARGE SCALE GENOMIC DNA]</scope>
    <source>
        <strain evidence="1">AATW-2023a</strain>
        <tissue evidence="1">Whole specimen</tissue>
    </source>
</reference>
<name>A0AAN8PPP9_PATCE</name>
<dbReference type="Proteomes" id="UP001347796">
    <property type="component" value="Unassembled WGS sequence"/>
</dbReference>
<dbReference type="AlphaFoldDB" id="A0AAN8PPP9"/>
<proteinExistence type="predicted"/>
<keyword evidence="2" id="KW-1185">Reference proteome</keyword>
<dbReference type="EMBL" id="JAZGQO010000007">
    <property type="protein sequence ID" value="KAK6181197.1"/>
    <property type="molecule type" value="Genomic_DNA"/>
</dbReference>
<comment type="caution">
    <text evidence="1">The sequence shown here is derived from an EMBL/GenBank/DDBJ whole genome shotgun (WGS) entry which is preliminary data.</text>
</comment>
<protein>
    <submittedName>
        <fullName evidence="1">Uncharacterized protein</fullName>
    </submittedName>
</protein>
<organism evidence="1 2">
    <name type="scientific">Patella caerulea</name>
    <name type="common">Rayed Mediterranean limpet</name>
    <dbReference type="NCBI Taxonomy" id="87958"/>
    <lineage>
        <taxon>Eukaryota</taxon>
        <taxon>Metazoa</taxon>
        <taxon>Spiralia</taxon>
        <taxon>Lophotrochozoa</taxon>
        <taxon>Mollusca</taxon>
        <taxon>Gastropoda</taxon>
        <taxon>Patellogastropoda</taxon>
        <taxon>Patelloidea</taxon>
        <taxon>Patellidae</taxon>
        <taxon>Patella</taxon>
    </lineage>
</organism>
<evidence type="ECO:0000313" key="2">
    <source>
        <dbReference type="Proteomes" id="UP001347796"/>
    </source>
</evidence>
<evidence type="ECO:0000313" key="1">
    <source>
        <dbReference type="EMBL" id="KAK6181197.1"/>
    </source>
</evidence>